<dbReference type="Gene3D" id="2.60.40.10">
    <property type="entry name" value="Immunoglobulins"/>
    <property type="match status" value="1"/>
</dbReference>
<dbReference type="KEGG" id="fuv:JR347_04220"/>
<dbReference type="PANTHER" id="PTHR22847:SF637">
    <property type="entry name" value="WD REPEAT DOMAIN 5B"/>
    <property type="match status" value="1"/>
</dbReference>
<evidence type="ECO:0000313" key="5">
    <source>
        <dbReference type="EMBL" id="QSE98292.1"/>
    </source>
</evidence>
<dbReference type="Gene3D" id="3.40.50.1460">
    <property type="match status" value="1"/>
</dbReference>
<feature type="domain" description="Peptidase C14 caspase" evidence="4">
    <location>
        <begin position="813"/>
        <end position="1044"/>
    </location>
</feature>
<keyword evidence="6" id="KW-1185">Reference proteome</keyword>
<dbReference type="Proteomes" id="UP000662783">
    <property type="component" value="Chromosome"/>
</dbReference>
<feature type="repeat" description="WD" evidence="3">
    <location>
        <begin position="110"/>
        <end position="151"/>
    </location>
</feature>
<evidence type="ECO:0000256" key="3">
    <source>
        <dbReference type="PROSITE-ProRule" id="PRU00221"/>
    </source>
</evidence>
<dbReference type="PROSITE" id="PS50082">
    <property type="entry name" value="WD_REPEATS_2"/>
    <property type="match status" value="7"/>
</dbReference>
<feature type="repeat" description="WD" evidence="3">
    <location>
        <begin position="68"/>
        <end position="109"/>
    </location>
</feature>
<dbReference type="EMBL" id="CP070608">
    <property type="protein sequence ID" value="QSE98292.1"/>
    <property type="molecule type" value="Genomic_DNA"/>
</dbReference>
<dbReference type="GO" id="GO:0006508">
    <property type="term" value="P:proteolysis"/>
    <property type="evidence" value="ECO:0007669"/>
    <property type="project" value="InterPro"/>
</dbReference>
<dbReference type="InterPro" id="IPR015943">
    <property type="entry name" value="WD40/YVTN_repeat-like_dom_sf"/>
</dbReference>
<evidence type="ECO:0000259" key="4">
    <source>
        <dbReference type="Pfam" id="PF00656"/>
    </source>
</evidence>
<dbReference type="SUPFAM" id="SSF50978">
    <property type="entry name" value="WD40 repeat-like"/>
    <property type="match status" value="2"/>
</dbReference>
<name>A0A975A291_9BACT</name>
<feature type="repeat" description="WD" evidence="3">
    <location>
        <begin position="387"/>
        <end position="428"/>
    </location>
</feature>
<keyword evidence="1 3" id="KW-0853">WD repeat</keyword>
<sequence length="1057" mass="117980">MKITSFLIFFLTSTITFSQKLETVIQRGHISVIKTVATTPDGRYLLTGSRDKTIILWELKTGRKLRTFFGHTNTINDLAVSKDGSFFISSGADGRAIQWSIIDGKILNTFSISEEYLTSVALSYDDKYLVTAGFESKAYLWNLNSGDTIKSFQVNPDKGVGYGVEATVSSDNQIYFGNDNRTVTSYNFKGDKLFEYKPETGWCGGCATFLDINNDALVSLSNNSSLIIHNPKTGDIISEFKTDIDDSRGVKISKNSTYLLQLTDDSLFVFDVKSKQKLYSLYTDDKVNEAIFSVDESEIVTVDDEQKITIYESRTGKLLRTLGGINVKEGQGLDYNPNSRWDYYIKKYTDLKNDFDISPDNKYLAKAKVGSAVRIWEIQSGQIISELRGHEKAVLSVKYSNNGKYIATGGADGQVKIWTAETGDLLATLKGHREVVFDLSFSNDDAKLISGSWDGTAIVWNLADYTPEEVYRFNEGSPFELSFYRDDIYALMARLDKTLSLYELDSKSTVTNFIGHTDIIHSIDHHENTLVSVSWDGTIKAWDILTGLQIWRKKDLLPQYALAIEPINGTIAASGENRDIELLKLSDGSSINTLRGHQAPVTDIKFTNTGKWLVSSSEDGMIKIWDLENNEELVSYVTFDNNEWVAINKAGYFSGSLNAFNKIAFVKGMESYSVDQFFNKYYQPDLLNKTFSKSTSKLDINEQIRKSPPPTVEFIAPHPNEVVKTDKIDVIIKVEDQGGGAEKIVVMHNKKIIHEAELELKNGRSAVTVQVPLITGANTLEAVAINSVGIESHRQSTTVEKEGKKSSSLYVFAIGINHYENEDLNLNYARADAEGFIDVIKTNTKNLFEKVEVIPLFDKEATKANIFEQLKLLEKRITPQDVLFFYYAGHGSMVDGNFYIVPTDNVKLYSEDKLKQNGISATELQNELQNISALKQLLIIDACQSGGSVELLAQRGAPEEKALAQLSRSTGIHVLAAAGSEQFATEFKELGHGIFTYVLLEALSGKADGSPNDGKVTIYELKSYLDDQVPEFSKKHKGKMQFPHTFSKGQDFPIIIK</sequence>
<organism evidence="5 6">
    <name type="scientific">Fulvivirga lutea</name>
    <dbReference type="NCBI Taxonomy" id="2810512"/>
    <lineage>
        <taxon>Bacteria</taxon>
        <taxon>Pseudomonadati</taxon>
        <taxon>Bacteroidota</taxon>
        <taxon>Cytophagia</taxon>
        <taxon>Cytophagales</taxon>
        <taxon>Fulvivirgaceae</taxon>
        <taxon>Fulvivirga</taxon>
    </lineage>
</organism>
<protein>
    <submittedName>
        <fullName evidence="5">Caspase family protein</fullName>
    </submittedName>
</protein>
<dbReference type="PROSITE" id="PS00678">
    <property type="entry name" value="WD_REPEATS_1"/>
    <property type="match status" value="4"/>
</dbReference>
<feature type="repeat" description="WD" evidence="3">
    <location>
        <begin position="594"/>
        <end position="635"/>
    </location>
</feature>
<dbReference type="GO" id="GO:0004197">
    <property type="term" value="F:cysteine-type endopeptidase activity"/>
    <property type="evidence" value="ECO:0007669"/>
    <property type="project" value="InterPro"/>
</dbReference>
<dbReference type="AlphaFoldDB" id="A0A975A291"/>
<dbReference type="RefSeq" id="WP_205722807.1">
    <property type="nucleotide sequence ID" value="NZ_CP070608.1"/>
</dbReference>
<feature type="repeat" description="WD" evidence="3">
    <location>
        <begin position="513"/>
        <end position="544"/>
    </location>
</feature>
<dbReference type="InterPro" id="IPR001680">
    <property type="entry name" value="WD40_rpt"/>
</dbReference>
<dbReference type="InterPro" id="IPR029030">
    <property type="entry name" value="Caspase-like_dom_sf"/>
</dbReference>
<gene>
    <name evidence="5" type="ORF">JR347_04220</name>
</gene>
<dbReference type="InterPro" id="IPR013783">
    <property type="entry name" value="Ig-like_fold"/>
</dbReference>
<dbReference type="InterPro" id="IPR036322">
    <property type="entry name" value="WD40_repeat_dom_sf"/>
</dbReference>
<dbReference type="Pfam" id="PF00400">
    <property type="entry name" value="WD40"/>
    <property type="match status" value="7"/>
</dbReference>
<proteinExistence type="predicted"/>
<evidence type="ECO:0000256" key="2">
    <source>
        <dbReference type="ARBA" id="ARBA00022737"/>
    </source>
</evidence>
<dbReference type="SMART" id="SM00320">
    <property type="entry name" value="WD40"/>
    <property type="match status" value="8"/>
</dbReference>
<feature type="repeat" description="WD" evidence="3">
    <location>
        <begin position="26"/>
        <end position="67"/>
    </location>
</feature>
<dbReference type="InterPro" id="IPR011600">
    <property type="entry name" value="Pept_C14_caspase"/>
</dbReference>
<feature type="repeat" description="WD" evidence="3">
    <location>
        <begin position="429"/>
        <end position="462"/>
    </location>
</feature>
<accession>A0A975A291</accession>
<dbReference type="Gene3D" id="2.130.10.10">
    <property type="entry name" value="YVTN repeat-like/Quinoprotein amine dehydrogenase"/>
    <property type="match status" value="4"/>
</dbReference>
<evidence type="ECO:0000256" key="1">
    <source>
        <dbReference type="ARBA" id="ARBA00022574"/>
    </source>
</evidence>
<dbReference type="PANTHER" id="PTHR22847">
    <property type="entry name" value="WD40 REPEAT PROTEIN"/>
    <property type="match status" value="1"/>
</dbReference>
<dbReference type="PRINTS" id="PR00320">
    <property type="entry name" value="GPROTEINBRPT"/>
</dbReference>
<evidence type="ECO:0000313" key="6">
    <source>
        <dbReference type="Proteomes" id="UP000662783"/>
    </source>
</evidence>
<dbReference type="SUPFAM" id="SSF52129">
    <property type="entry name" value="Caspase-like"/>
    <property type="match status" value="1"/>
</dbReference>
<dbReference type="Pfam" id="PF00656">
    <property type="entry name" value="Peptidase_C14"/>
    <property type="match status" value="1"/>
</dbReference>
<dbReference type="InterPro" id="IPR019775">
    <property type="entry name" value="WD40_repeat_CS"/>
</dbReference>
<dbReference type="PROSITE" id="PS50294">
    <property type="entry name" value="WD_REPEATS_REGION"/>
    <property type="match status" value="6"/>
</dbReference>
<keyword evidence="2" id="KW-0677">Repeat</keyword>
<dbReference type="InterPro" id="IPR020472">
    <property type="entry name" value="WD40_PAC1"/>
</dbReference>
<dbReference type="CDD" id="cd00200">
    <property type="entry name" value="WD40"/>
    <property type="match status" value="2"/>
</dbReference>
<reference evidence="5" key="1">
    <citation type="submission" date="2021-02" db="EMBL/GenBank/DDBJ databases">
        <title>Fulvivirga sp. S481 isolated from sea water.</title>
        <authorList>
            <person name="Bae S.S."/>
            <person name="Baek K."/>
        </authorList>
    </citation>
    <scope>NUCLEOTIDE SEQUENCE</scope>
    <source>
        <strain evidence="5">S481</strain>
    </source>
</reference>